<name>A0A318R5W6_PROMR</name>
<dbReference type="RefSeq" id="WP_158467415.1">
    <property type="nucleotide sequence ID" value="NZ_QJUE01000007.1"/>
</dbReference>
<dbReference type="InterPro" id="IPR029044">
    <property type="entry name" value="Nucleotide-diphossugar_trans"/>
</dbReference>
<dbReference type="OrthoDB" id="450387at2"/>
<comment type="caution">
    <text evidence="2">The sequence shown here is derived from an EMBL/GenBank/DDBJ whole genome shotgun (WGS) entry which is preliminary data.</text>
</comment>
<evidence type="ECO:0000313" key="3">
    <source>
        <dbReference type="Proteomes" id="UP000247807"/>
    </source>
</evidence>
<dbReference type="Pfam" id="PF00535">
    <property type="entry name" value="Glycos_transf_2"/>
    <property type="match status" value="1"/>
</dbReference>
<dbReference type="Pfam" id="PF02348">
    <property type="entry name" value="CTP_transf_3"/>
    <property type="match status" value="1"/>
</dbReference>
<evidence type="ECO:0000259" key="1">
    <source>
        <dbReference type="Pfam" id="PF00535"/>
    </source>
</evidence>
<dbReference type="AlphaFoldDB" id="A0A318R5W6"/>
<accession>A0A318R5W6</accession>
<dbReference type="Proteomes" id="UP000247807">
    <property type="component" value="Unassembled WGS sequence"/>
</dbReference>
<dbReference type="PANTHER" id="PTHR43685:SF13">
    <property type="entry name" value="O ANTIGEN BIOSYNTHESIS RHAMNOSYLTRANSFERASE RFBN"/>
    <property type="match status" value="1"/>
</dbReference>
<dbReference type="InterPro" id="IPR001173">
    <property type="entry name" value="Glyco_trans_2-like"/>
</dbReference>
<dbReference type="Gene3D" id="3.90.550.10">
    <property type="entry name" value="Spore Coat Polysaccharide Biosynthesis Protein SpsA, Chain A"/>
    <property type="match status" value="2"/>
</dbReference>
<feature type="domain" description="Glycosyltransferase 2-like" evidence="1">
    <location>
        <begin position="6"/>
        <end position="158"/>
    </location>
</feature>
<dbReference type="InterPro" id="IPR050834">
    <property type="entry name" value="Glycosyltransf_2"/>
</dbReference>
<proteinExistence type="predicted"/>
<dbReference type="PANTHER" id="PTHR43685">
    <property type="entry name" value="GLYCOSYLTRANSFERASE"/>
    <property type="match status" value="1"/>
</dbReference>
<protein>
    <recommendedName>
        <fullName evidence="1">Glycosyltransferase 2-like domain-containing protein</fullName>
    </recommendedName>
</protein>
<reference evidence="2 3" key="1">
    <citation type="journal article" date="2018" name="Appl. Environ. Microbiol.">
        <title>Genome rearrangement shapes Prochlorococcus ecological adaptation.</title>
        <authorList>
            <person name="Yan W."/>
            <person name="Wei S."/>
            <person name="Wang Q."/>
            <person name="Xiao X."/>
            <person name="Zeng Q."/>
            <person name="Jiao N."/>
            <person name="Zhang R."/>
        </authorList>
    </citation>
    <scope>NUCLEOTIDE SEQUENCE [LARGE SCALE GENOMIC DNA]</scope>
    <source>
        <strain evidence="2 3">XMU1408</strain>
    </source>
</reference>
<dbReference type="SUPFAM" id="SSF53448">
    <property type="entry name" value="Nucleotide-diphospho-sugar transferases"/>
    <property type="match status" value="2"/>
</dbReference>
<evidence type="ECO:0000313" key="2">
    <source>
        <dbReference type="EMBL" id="PYE00248.1"/>
    </source>
</evidence>
<dbReference type="GO" id="GO:0044010">
    <property type="term" value="P:single-species biofilm formation"/>
    <property type="evidence" value="ECO:0007669"/>
    <property type="project" value="TreeGrafter"/>
</dbReference>
<dbReference type="CDD" id="cd00761">
    <property type="entry name" value="Glyco_tranf_GTA_type"/>
    <property type="match status" value="1"/>
</dbReference>
<organism evidence="2 3">
    <name type="scientific">Prochlorococcus marinus XMU1408</name>
    <dbReference type="NCBI Taxonomy" id="2213228"/>
    <lineage>
        <taxon>Bacteria</taxon>
        <taxon>Bacillati</taxon>
        <taxon>Cyanobacteriota</taxon>
        <taxon>Cyanophyceae</taxon>
        <taxon>Synechococcales</taxon>
        <taxon>Prochlorococcaceae</taxon>
        <taxon>Prochlorococcus</taxon>
    </lineage>
</organism>
<dbReference type="EMBL" id="QJUE01000007">
    <property type="protein sequence ID" value="PYE00248.1"/>
    <property type="molecule type" value="Genomic_DNA"/>
</dbReference>
<dbReference type="InterPro" id="IPR003329">
    <property type="entry name" value="Cytidylyl_trans"/>
</dbReference>
<sequence>MDKLCSIIIRTKNEEAWITKCLEAVFEQTYKNIEVIIVDNCSTDTTIARCKKFNVKIVTINEFFPGKAINLGIEASKGDLICCLSAHCIPTNNLWLENLIKPLEDKSIAGCYGRQEPTSNSSDVDKRDLLLVFGLDSYIQSKDSFFHNANSAFRREIWNKYPFSNISTNIEDRIWGEEVISNGFKLAYVAESSVFHWHGIHHQLNPERAKNIVRILDTIPRLRTHNNLKNLKHTSYCIVPIKGTDVTYKNLPLIKKTINCLRKCKLINKIILSTDINNQIDLSDLLGLETVIRPSHLSSPQSSLEDVLQYTLASIESKGDYCDSISVAEIIYPFRENEVVDAMIQTMIDEPLDTIFASWREARATWFGEEGDLTMLGGTSWVIPSTERHGQIITSLIGYFTIIRPVNVRNKNIFQGQIKTHSLKNRNSSFVCRNQNEYDELSNLLLKL</sequence>
<gene>
    <name evidence="2" type="ORF">DNJ73_09205</name>
</gene>